<comment type="similarity">
    <text evidence="1">Belongs to the bacterial ribosomal protein bL34 family.</text>
</comment>
<dbReference type="GO" id="GO:0005840">
    <property type="term" value="C:ribosome"/>
    <property type="evidence" value="ECO:0007669"/>
    <property type="project" value="UniProtKB-KW"/>
</dbReference>
<evidence type="ECO:0000256" key="3">
    <source>
        <dbReference type="ARBA" id="ARBA00023274"/>
    </source>
</evidence>
<evidence type="ECO:0000256" key="4">
    <source>
        <dbReference type="ARBA" id="ARBA00035274"/>
    </source>
</evidence>
<dbReference type="Pfam" id="PF00468">
    <property type="entry name" value="Ribosomal_L34"/>
    <property type="match status" value="1"/>
</dbReference>
<proteinExistence type="inferred from homology"/>
<protein>
    <recommendedName>
        <fullName evidence="4">Large ribosomal subunit protein bL34m</fullName>
    </recommendedName>
    <alternativeName>
        <fullName evidence="5">39S ribosomal protein L34, mitochondrial</fullName>
    </alternativeName>
</protein>
<dbReference type="PANTHER" id="PTHR14503:SF4">
    <property type="entry name" value="LARGE RIBOSOMAL SUBUNIT PROTEIN BL34M"/>
    <property type="match status" value="1"/>
</dbReference>
<dbReference type="EMBL" id="JACVVK020000102">
    <property type="protein sequence ID" value="KAK7492572.1"/>
    <property type="molecule type" value="Genomic_DNA"/>
</dbReference>
<keyword evidence="2" id="KW-0689">Ribosomal protein</keyword>
<evidence type="ECO:0000313" key="7">
    <source>
        <dbReference type="Proteomes" id="UP001519460"/>
    </source>
</evidence>
<comment type="caution">
    <text evidence="6">The sequence shown here is derived from an EMBL/GenBank/DDBJ whole genome shotgun (WGS) entry which is preliminary data.</text>
</comment>
<accession>A0ABD0KZC6</accession>
<dbReference type="PROSITE" id="PS51257">
    <property type="entry name" value="PROKAR_LIPOPROTEIN"/>
    <property type="match status" value="1"/>
</dbReference>
<evidence type="ECO:0000313" key="6">
    <source>
        <dbReference type="EMBL" id="KAK7492572.1"/>
    </source>
</evidence>
<dbReference type="InterPro" id="IPR000271">
    <property type="entry name" value="Ribosomal_bL34"/>
</dbReference>
<dbReference type="Gene3D" id="1.10.287.3980">
    <property type="match status" value="1"/>
</dbReference>
<dbReference type="GO" id="GO:1990904">
    <property type="term" value="C:ribonucleoprotein complex"/>
    <property type="evidence" value="ECO:0007669"/>
    <property type="project" value="UniProtKB-KW"/>
</dbReference>
<reference evidence="6 7" key="1">
    <citation type="journal article" date="2023" name="Sci. Data">
        <title>Genome assembly of the Korean intertidal mud-creeper Batillaria attramentaria.</title>
        <authorList>
            <person name="Patra A.K."/>
            <person name="Ho P.T."/>
            <person name="Jun S."/>
            <person name="Lee S.J."/>
            <person name="Kim Y."/>
            <person name="Won Y.J."/>
        </authorList>
    </citation>
    <scope>NUCLEOTIDE SEQUENCE [LARGE SCALE GENOMIC DNA]</scope>
    <source>
        <strain evidence="6">Wonlab-2016</strain>
    </source>
</reference>
<dbReference type="Proteomes" id="UP001519460">
    <property type="component" value="Unassembled WGS sequence"/>
</dbReference>
<dbReference type="PANTHER" id="PTHR14503">
    <property type="entry name" value="MITOCHONDRIAL RIBOSOMAL PROTEIN 34 FAMILY MEMBER"/>
    <property type="match status" value="1"/>
</dbReference>
<evidence type="ECO:0000256" key="1">
    <source>
        <dbReference type="ARBA" id="ARBA00010111"/>
    </source>
</evidence>
<keyword evidence="7" id="KW-1185">Reference proteome</keyword>
<keyword evidence="3" id="KW-0687">Ribonucleoprotein</keyword>
<sequence>MAVTPIRLTAVCQRLAPLSTAPNFSSSACPQSTVLGARSCGSSSAAISGRCTDLHKSAPLLHPAAPSLTQCRGRAEIYYQPSAWKRINKHGIHRKLQTPGGIEVLWRRLLKGRHSLAPYERILTLPTYNGQILPDHHLKYNQHLVNKELLKMFPKGIPQKQKQKKRR</sequence>
<evidence type="ECO:0000256" key="5">
    <source>
        <dbReference type="ARBA" id="ARBA00035434"/>
    </source>
</evidence>
<evidence type="ECO:0000256" key="2">
    <source>
        <dbReference type="ARBA" id="ARBA00022980"/>
    </source>
</evidence>
<gene>
    <name evidence="6" type="ORF">BaRGS_00016238</name>
</gene>
<name>A0ABD0KZC6_9CAEN</name>
<organism evidence="6 7">
    <name type="scientific">Batillaria attramentaria</name>
    <dbReference type="NCBI Taxonomy" id="370345"/>
    <lineage>
        <taxon>Eukaryota</taxon>
        <taxon>Metazoa</taxon>
        <taxon>Spiralia</taxon>
        <taxon>Lophotrochozoa</taxon>
        <taxon>Mollusca</taxon>
        <taxon>Gastropoda</taxon>
        <taxon>Caenogastropoda</taxon>
        <taxon>Sorbeoconcha</taxon>
        <taxon>Cerithioidea</taxon>
        <taxon>Batillariidae</taxon>
        <taxon>Batillaria</taxon>
    </lineage>
</organism>
<dbReference type="AlphaFoldDB" id="A0ABD0KZC6"/>